<protein>
    <submittedName>
        <fullName evidence="2">SCP2 sterol-binding domain-containing protein</fullName>
    </submittedName>
</protein>
<name>A0ABV6YVC9_UNCC1</name>
<dbReference type="InterPro" id="IPR003033">
    <property type="entry name" value="SCP2_sterol-bd_dom"/>
</dbReference>
<dbReference type="Gene3D" id="3.30.1050.10">
    <property type="entry name" value="SCP2 sterol-binding domain"/>
    <property type="match status" value="1"/>
</dbReference>
<evidence type="ECO:0000259" key="1">
    <source>
        <dbReference type="Pfam" id="PF02036"/>
    </source>
</evidence>
<dbReference type="EMBL" id="JBHPBY010000079">
    <property type="protein sequence ID" value="MFC1850160.1"/>
    <property type="molecule type" value="Genomic_DNA"/>
</dbReference>
<gene>
    <name evidence="2" type="ORF">ACFL27_08220</name>
</gene>
<reference evidence="2 3" key="1">
    <citation type="submission" date="2024-09" db="EMBL/GenBank/DDBJ databases">
        <title>Laminarin stimulates single cell rates of sulfate reduction while oxygen inhibits transcriptomic activity in coastal marine sediment.</title>
        <authorList>
            <person name="Lindsay M."/>
            <person name="Orcutt B."/>
            <person name="Emerson D."/>
            <person name="Stepanauskas R."/>
            <person name="D'Angelo T."/>
        </authorList>
    </citation>
    <scope>NUCLEOTIDE SEQUENCE [LARGE SCALE GENOMIC DNA]</scope>
    <source>
        <strain evidence="2">SAG AM-311-K15</strain>
    </source>
</reference>
<dbReference type="InterPro" id="IPR036527">
    <property type="entry name" value="SCP2_sterol-bd_dom_sf"/>
</dbReference>
<dbReference type="Proteomes" id="UP001594351">
    <property type="component" value="Unassembled WGS sequence"/>
</dbReference>
<accession>A0ABV6YVC9</accession>
<comment type="caution">
    <text evidence="2">The sequence shown here is derived from an EMBL/GenBank/DDBJ whole genome shotgun (WGS) entry which is preliminary data.</text>
</comment>
<keyword evidence="3" id="KW-1185">Reference proteome</keyword>
<feature type="domain" description="SCP2" evidence="1">
    <location>
        <begin position="40"/>
        <end position="120"/>
    </location>
</feature>
<evidence type="ECO:0000313" key="2">
    <source>
        <dbReference type="EMBL" id="MFC1850160.1"/>
    </source>
</evidence>
<sequence length="128" mass="14421">MTAKLRYLSPEWRVVAERRLRADLPPERMNYITSSMSNIYLNCPDGKENYLLFRFEKGALQELKLGEGEPPAAEFRVVGEYGIFSQISQAELGSLKALMTGKLKLKGNMVKALKLASVCDRIGHAKTR</sequence>
<proteinExistence type="predicted"/>
<organism evidence="2 3">
    <name type="scientific">candidate division CSSED10-310 bacterium</name>
    <dbReference type="NCBI Taxonomy" id="2855610"/>
    <lineage>
        <taxon>Bacteria</taxon>
        <taxon>Bacteria division CSSED10-310</taxon>
    </lineage>
</organism>
<dbReference type="Pfam" id="PF02036">
    <property type="entry name" value="SCP2"/>
    <property type="match status" value="1"/>
</dbReference>
<evidence type="ECO:0000313" key="3">
    <source>
        <dbReference type="Proteomes" id="UP001594351"/>
    </source>
</evidence>
<dbReference type="SUPFAM" id="SSF55718">
    <property type="entry name" value="SCP-like"/>
    <property type="match status" value="1"/>
</dbReference>